<proteinExistence type="predicted"/>
<dbReference type="AlphaFoldDB" id="A0A1I3QJW7"/>
<evidence type="ECO:0000313" key="4">
    <source>
        <dbReference type="Proteomes" id="UP000224607"/>
    </source>
</evidence>
<sequence length="113" mass="13254">MVNFILNEAIKFARHKIMIANIGSYKNPLREDGFDTTLITRNRKLIEIQEELASYDSIIEKFSYLMSQKYLSGNCTELSIAAFMYLANNKANDLIYLYKNCWSFKKTNLFIFI</sequence>
<reference evidence="3" key="1">
    <citation type="submission" date="2016-10" db="EMBL/GenBank/DDBJ databases">
        <authorList>
            <person name="Varghese N."/>
            <person name="Submissions S."/>
        </authorList>
    </citation>
    <scope>NUCLEOTIDE SEQUENCE [LARGE SCALE GENOMIC DNA]</scope>
    <source>
        <strain evidence="3">DSM 17908</strain>
    </source>
</reference>
<dbReference type="STRING" id="351675.SAMN05421680_107202"/>
<dbReference type="RefSeq" id="WP_092510365.1">
    <property type="nucleotide sequence ID" value="NZ_CAWNQB010000067.1"/>
</dbReference>
<evidence type="ECO:0000313" key="1">
    <source>
        <dbReference type="EMBL" id="PHM39923.1"/>
    </source>
</evidence>
<gene>
    <name evidence="2" type="ORF">SAMN05421680_107202</name>
    <name evidence="1" type="ORF">Xmau_02105</name>
</gene>
<protein>
    <submittedName>
        <fullName evidence="2">Uncharacterized protein</fullName>
    </submittedName>
</protein>
<dbReference type="EMBL" id="NITY01000007">
    <property type="protein sequence ID" value="PHM39923.1"/>
    <property type="molecule type" value="Genomic_DNA"/>
</dbReference>
<organism evidence="2 3">
    <name type="scientific">Xenorhabdus mauleonii</name>
    <dbReference type="NCBI Taxonomy" id="351675"/>
    <lineage>
        <taxon>Bacteria</taxon>
        <taxon>Pseudomonadati</taxon>
        <taxon>Pseudomonadota</taxon>
        <taxon>Gammaproteobacteria</taxon>
        <taxon>Enterobacterales</taxon>
        <taxon>Morganellaceae</taxon>
        <taxon>Xenorhabdus</taxon>
    </lineage>
</organism>
<evidence type="ECO:0000313" key="2">
    <source>
        <dbReference type="EMBL" id="SFJ34434.1"/>
    </source>
</evidence>
<accession>A0A1I3QJW7</accession>
<evidence type="ECO:0000313" key="3">
    <source>
        <dbReference type="Proteomes" id="UP000198919"/>
    </source>
</evidence>
<dbReference type="Proteomes" id="UP000224607">
    <property type="component" value="Unassembled WGS sequence"/>
</dbReference>
<reference evidence="2" key="2">
    <citation type="submission" date="2016-10" db="EMBL/GenBank/DDBJ databases">
        <authorList>
            <person name="de Groot N.N."/>
        </authorList>
    </citation>
    <scope>NUCLEOTIDE SEQUENCE [LARGE SCALE GENOMIC DNA]</scope>
    <source>
        <strain evidence="2">DSM 17908</strain>
    </source>
</reference>
<dbReference type="Proteomes" id="UP000198919">
    <property type="component" value="Unassembled WGS sequence"/>
</dbReference>
<keyword evidence="4" id="KW-1185">Reference proteome</keyword>
<reference evidence="1 4" key="3">
    <citation type="journal article" date="2017" name="Nat. Microbiol.">
        <title>Natural product diversity associated with the nematode symbionts Photorhabdus and Xenorhabdus.</title>
        <authorList>
            <person name="Tobias N.J."/>
            <person name="Wolff H."/>
            <person name="Djahanschiri B."/>
            <person name="Grundmann F."/>
            <person name="Kronenwerth M."/>
            <person name="Shi Y.M."/>
            <person name="Simonyi S."/>
            <person name="Grun P."/>
            <person name="Shapiro-Ilan D."/>
            <person name="Pidot S.J."/>
            <person name="Stinear T.P."/>
            <person name="Ebersberger I."/>
            <person name="Bode H.B."/>
        </authorList>
    </citation>
    <scope>NUCLEOTIDE SEQUENCE [LARGE SCALE GENOMIC DNA]</scope>
    <source>
        <strain evidence="1 4">DSM 17908</strain>
    </source>
</reference>
<name>A0A1I3QJW7_9GAMM</name>
<dbReference type="EMBL" id="FORG01000007">
    <property type="protein sequence ID" value="SFJ34434.1"/>
    <property type="molecule type" value="Genomic_DNA"/>
</dbReference>